<organism evidence="1 2">
    <name type="scientific">Acinetobacter baumannii 21072</name>
    <dbReference type="NCBI Taxonomy" id="1310697"/>
    <lineage>
        <taxon>Bacteria</taxon>
        <taxon>Pseudomonadati</taxon>
        <taxon>Pseudomonadota</taxon>
        <taxon>Gammaproteobacteria</taxon>
        <taxon>Moraxellales</taxon>
        <taxon>Moraxellaceae</taxon>
        <taxon>Acinetobacter</taxon>
        <taxon>Acinetobacter calcoaceticus/baumannii complex</taxon>
    </lineage>
</organism>
<dbReference type="EMBL" id="JMOD01000007">
    <property type="protein sequence ID" value="KCY21626.1"/>
    <property type="molecule type" value="Genomic_DNA"/>
</dbReference>
<reference evidence="1 2" key="1">
    <citation type="submission" date="2014-04" db="EMBL/GenBank/DDBJ databases">
        <title>Comparative genomics and transcriptomics to identify genetic mechanisms underlying the emergence of carbapenem resistant Acinetobacter baumannii (CRAb).</title>
        <authorList>
            <person name="Harris A.D."/>
            <person name="Johnson K.J."/>
            <person name="George J."/>
            <person name="Nadendla S."/>
            <person name="Daugherty S.C."/>
            <person name="Parankush S."/>
            <person name="Sadzewicz L."/>
            <person name="Tallon L."/>
            <person name="Sengamalay N."/>
            <person name="Hazen T.H."/>
            <person name="Rasko D.A."/>
        </authorList>
    </citation>
    <scope>NUCLEOTIDE SEQUENCE [LARGE SCALE GENOMIC DNA]</scope>
    <source>
        <strain evidence="1 2">21072</strain>
    </source>
</reference>
<dbReference type="Proteomes" id="UP000027327">
    <property type="component" value="Unassembled WGS sequence"/>
</dbReference>
<evidence type="ECO:0000313" key="2">
    <source>
        <dbReference type="Proteomes" id="UP000027327"/>
    </source>
</evidence>
<evidence type="ECO:0000313" key="1">
    <source>
        <dbReference type="EMBL" id="KCY21626.1"/>
    </source>
</evidence>
<comment type="caution">
    <text evidence="1">The sequence shown here is derived from an EMBL/GenBank/DDBJ whole genome shotgun (WGS) entry which is preliminary data.</text>
</comment>
<proteinExistence type="predicted"/>
<name>A0A062IS06_ACIBA</name>
<sequence>MLFVRDNLKHQHFINLDLVTNVIVTDLEDGSQRFSFHYAGHTATQLIVADPEQQEDLLLSLSLHNNPELQLKLDSQVLEPSP</sequence>
<dbReference type="AlphaFoldDB" id="A0A062IS06"/>
<dbReference type="PATRIC" id="fig|1310697.3.peg.613"/>
<gene>
    <name evidence="1" type="ORF">J596_0653</name>
</gene>
<protein>
    <submittedName>
        <fullName evidence="1">Uncharacterized protein</fullName>
    </submittedName>
</protein>
<accession>A0A062IS06</accession>
<dbReference type="RefSeq" id="WP_032035938.1">
    <property type="nucleotide sequence ID" value="NZ_JMOD01000007.1"/>
</dbReference>